<dbReference type="EMBL" id="BK015628">
    <property type="protein sequence ID" value="DAE16649.1"/>
    <property type="molecule type" value="Genomic_DNA"/>
</dbReference>
<organism evidence="3">
    <name type="scientific">Myoviridae sp. ctw4b6</name>
    <dbReference type="NCBI Taxonomy" id="2825206"/>
    <lineage>
        <taxon>Viruses</taxon>
        <taxon>Duplodnaviria</taxon>
        <taxon>Heunggongvirae</taxon>
        <taxon>Uroviricota</taxon>
        <taxon>Caudoviricetes</taxon>
    </lineage>
</organism>
<feature type="domain" description="DUF7341" evidence="2">
    <location>
        <begin position="3"/>
        <end position="92"/>
    </location>
</feature>
<dbReference type="Pfam" id="PF24029">
    <property type="entry name" value="DUF7340"/>
    <property type="match status" value="1"/>
</dbReference>
<evidence type="ECO:0000259" key="2">
    <source>
        <dbReference type="Pfam" id="PF24030"/>
    </source>
</evidence>
<evidence type="ECO:0000313" key="3">
    <source>
        <dbReference type="EMBL" id="DAE16649.1"/>
    </source>
</evidence>
<dbReference type="InterPro" id="IPR055765">
    <property type="entry name" value="DUF7341"/>
</dbReference>
<dbReference type="Pfam" id="PF24030">
    <property type="entry name" value="DUF7341"/>
    <property type="match status" value="1"/>
</dbReference>
<sequence>MKTLTQAIRALCDGAPITLPGGERITEMPLLDQLADAKTARRWGGAGGGGASSPINLDAAQIEQDIDAEVNRVCSHHMRAADRKTRVKYWAANTPGLHALAEALEWCDRIRALNHIKVPLEGVCPNCAAEQVYRHNSEGERVVTPALTITLDGPRLTIACGADGCRFTGHGLTGLENLNSETKTAIISLAGTTVP</sequence>
<dbReference type="InterPro" id="IPR055764">
    <property type="entry name" value="DUF7340"/>
</dbReference>
<protein>
    <submittedName>
        <fullName evidence="3">Uncharacterized protein</fullName>
    </submittedName>
</protein>
<name>A0A8S5QCX1_9CAUD</name>
<proteinExistence type="predicted"/>
<reference evidence="3" key="1">
    <citation type="journal article" date="2021" name="Proc. Natl. Acad. Sci. U.S.A.">
        <title>A Catalog of Tens of Thousands of Viruses from Human Metagenomes Reveals Hidden Associations with Chronic Diseases.</title>
        <authorList>
            <person name="Tisza M.J."/>
            <person name="Buck C.B."/>
        </authorList>
    </citation>
    <scope>NUCLEOTIDE SEQUENCE</scope>
    <source>
        <strain evidence="3">Ctw4b6</strain>
    </source>
</reference>
<evidence type="ECO:0000259" key="1">
    <source>
        <dbReference type="Pfam" id="PF24029"/>
    </source>
</evidence>
<accession>A0A8S5QCX1</accession>
<feature type="domain" description="DUF7340" evidence="1">
    <location>
        <begin position="119"/>
        <end position="153"/>
    </location>
</feature>